<name>S7NN66_MYOBR</name>
<dbReference type="SUPFAM" id="SSF49899">
    <property type="entry name" value="Concanavalin A-like lectins/glucanases"/>
    <property type="match status" value="1"/>
</dbReference>
<dbReference type="AlphaFoldDB" id="S7NN66"/>
<dbReference type="SMART" id="SM00908">
    <property type="entry name" value="Gal-bind_lectin"/>
    <property type="match status" value="1"/>
</dbReference>
<dbReference type="Gene3D" id="2.60.120.200">
    <property type="match status" value="1"/>
</dbReference>
<sequence>MACNLVASNLNLKPGECLRVWGEIAPDAKSFALNLGKDDNNMCLHFNHRFNIHGDINTIADLTIQLPDGYSFKFPNRLNLEAINYLTAEGDFKIKCVAFD</sequence>
<dbReference type="Pfam" id="PF00337">
    <property type="entry name" value="Gal-bind_lectin"/>
    <property type="match status" value="1"/>
</dbReference>
<evidence type="ECO:0000256" key="1">
    <source>
        <dbReference type="ARBA" id="ARBA00022734"/>
    </source>
</evidence>
<evidence type="ECO:0000259" key="3">
    <source>
        <dbReference type="PROSITE" id="PS51304"/>
    </source>
</evidence>
<reference evidence="4 5" key="1">
    <citation type="journal article" date="2013" name="Nat. Commun.">
        <title>Genome analysis reveals insights into physiology and longevity of the Brandt's bat Myotis brandtii.</title>
        <authorList>
            <person name="Seim I."/>
            <person name="Fang X."/>
            <person name="Xiong Z."/>
            <person name="Lobanov A.V."/>
            <person name="Huang Z."/>
            <person name="Ma S."/>
            <person name="Feng Y."/>
            <person name="Turanov A.A."/>
            <person name="Zhu Y."/>
            <person name="Lenz T.L."/>
            <person name="Gerashchenko M.V."/>
            <person name="Fan D."/>
            <person name="Hee Yim S."/>
            <person name="Yao X."/>
            <person name="Jordan D."/>
            <person name="Xiong Y."/>
            <person name="Ma Y."/>
            <person name="Lyapunov A.N."/>
            <person name="Chen G."/>
            <person name="Kulakova O.I."/>
            <person name="Sun Y."/>
            <person name="Lee S.G."/>
            <person name="Bronson R.T."/>
            <person name="Moskalev A.A."/>
            <person name="Sunyaev S.R."/>
            <person name="Zhang G."/>
            <person name="Krogh A."/>
            <person name="Wang J."/>
            <person name="Gladyshev V.N."/>
        </authorList>
    </citation>
    <scope>NUCLEOTIDE SEQUENCE [LARGE SCALE GENOMIC DNA]</scope>
</reference>
<keyword evidence="1 2" id="KW-0430">Lectin</keyword>
<organism evidence="4 5">
    <name type="scientific">Myotis brandtii</name>
    <name type="common">Brandt's bat</name>
    <dbReference type="NCBI Taxonomy" id="109478"/>
    <lineage>
        <taxon>Eukaryota</taxon>
        <taxon>Metazoa</taxon>
        <taxon>Chordata</taxon>
        <taxon>Craniata</taxon>
        <taxon>Vertebrata</taxon>
        <taxon>Euteleostomi</taxon>
        <taxon>Mammalia</taxon>
        <taxon>Eutheria</taxon>
        <taxon>Laurasiatheria</taxon>
        <taxon>Chiroptera</taxon>
        <taxon>Yangochiroptera</taxon>
        <taxon>Vespertilionidae</taxon>
        <taxon>Myotis</taxon>
    </lineage>
</organism>
<protein>
    <recommendedName>
        <fullName evidence="2">Galectin</fullName>
    </recommendedName>
</protein>
<proteinExistence type="predicted"/>
<keyword evidence="5" id="KW-1185">Reference proteome</keyword>
<dbReference type="GO" id="GO:0030246">
    <property type="term" value="F:carbohydrate binding"/>
    <property type="evidence" value="ECO:0007669"/>
    <property type="project" value="UniProtKB-UniRule"/>
</dbReference>
<dbReference type="InterPro" id="IPR013320">
    <property type="entry name" value="ConA-like_dom_sf"/>
</dbReference>
<evidence type="ECO:0000313" key="5">
    <source>
        <dbReference type="Proteomes" id="UP000052978"/>
    </source>
</evidence>
<accession>S7NN66</accession>
<dbReference type="SMART" id="SM00276">
    <property type="entry name" value="GLECT"/>
    <property type="match status" value="1"/>
</dbReference>
<dbReference type="EMBL" id="KE164438">
    <property type="protein sequence ID" value="EPQ17975.1"/>
    <property type="molecule type" value="Genomic_DNA"/>
</dbReference>
<gene>
    <name evidence="4" type="ORF">D623_10008017</name>
</gene>
<evidence type="ECO:0000256" key="2">
    <source>
        <dbReference type="RuleBase" id="RU102079"/>
    </source>
</evidence>
<feature type="domain" description="Galectin" evidence="3">
    <location>
        <begin position="4"/>
        <end position="100"/>
    </location>
</feature>
<dbReference type="PROSITE" id="PS51304">
    <property type="entry name" value="GALECTIN"/>
    <property type="match status" value="1"/>
</dbReference>
<dbReference type="Proteomes" id="UP000052978">
    <property type="component" value="Unassembled WGS sequence"/>
</dbReference>
<evidence type="ECO:0000313" key="4">
    <source>
        <dbReference type="EMBL" id="EPQ17975.1"/>
    </source>
</evidence>
<dbReference type="InterPro" id="IPR001079">
    <property type="entry name" value="Galectin_CRD"/>
</dbReference>